<reference evidence="2" key="1">
    <citation type="submission" date="2016-10" db="EMBL/GenBank/DDBJ databases">
        <authorList>
            <person name="Varghese N."/>
            <person name="Submissions S."/>
        </authorList>
    </citation>
    <scope>NUCLEOTIDE SEQUENCE [LARGE SCALE GENOMIC DNA]</scope>
    <source>
        <strain evidence="2">DSM 45079</strain>
    </source>
</reference>
<evidence type="ECO:0000313" key="2">
    <source>
        <dbReference type="Proteomes" id="UP000182977"/>
    </source>
</evidence>
<dbReference type="EMBL" id="LT629791">
    <property type="protein sequence ID" value="SDU17221.1"/>
    <property type="molecule type" value="Genomic_DNA"/>
</dbReference>
<gene>
    <name evidence="1" type="ORF">SAMN04488563_0418</name>
</gene>
<dbReference type="Proteomes" id="UP000182977">
    <property type="component" value="Chromosome I"/>
</dbReference>
<proteinExistence type="predicted"/>
<evidence type="ECO:0000313" key="1">
    <source>
        <dbReference type="EMBL" id="SDU17221.1"/>
    </source>
</evidence>
<dbReference type="AlphaFoldDB" id="A0A1H2GCN2"/>
<dbReference type="RefSeq" id="WP_152690549.1">
    <property type="nucleotide sequence ID" value="NZ_KQ061219.1"/>
</dbReference>
<keyword evidence="2" id="KW-1185">Reference proteome</keyword>
<protein>
    <submittedName>
        <fullName evidence="1">Uncharacterized protein</fullName>
    </submittedName>
</protein>
<sequence>MSLTALIWLPKASLLHVVMVTDDTKSLAQRPLPYGSPQPETADVHLRELGYIRVGGWHESPPDGWWCTVRPLQ</sequence>
<name>A0A1H2GCN2_9ACTN</name>
<dbReference type="STRING" id="419479.SAMN04488563_0418"/>
<organism evidence="1 2">
    <name type="scientific">Jiangella alkaliphila</name>
    <dbReference type="NCBI Taxonomy" id="419479"/>
    <lineage>
        <taxon>Bacteria</taxon>
        <taxon>Bacillati</taxon>
        <taxon>Actinomycetota</taxon>
        <taxon>Actinomycetes</taxon>
        <taxon>Jiangellales</taxon>
        <taxon>Jiangellaceae</taxon>
        <taxon>Jiangella</taxon>
    </lineage>
</organism>
<accession>A0A1H2GCN2</accession>